<dbReference type="EMBL" id="BMMT01000021">
    <property type="protein sequence ID" value="GGJ03658.1"/>
    <property type="molecule type" value="Genomic_DNA"/>
</dbReference>
<feature type="compositionally biased region" description="Basic and acidic residues" evidence="1">
    <location>
        <begin position="1"/>
        <end position="10"/>
    </location>
</feature>
<reference evidence="2 3" key="1">
    <citation type="journal article" date="2014" name="Int. J. Syst. Evol. Microbiol.">
        <title>Complete genome sequence of Corynebacterium casei LMG S-19264T (=DSM 44701T), isolated from a smear-ripened cheese.</title>
        <authorList>
            <consortium name="US DOE Joint Genome Institute (JGI-PGF)"/>
            <person name="Walter F."/>
            <person name="Albersmeier A."/>
            <person name="Kalinowski J."/>
            <person name="Ruckert C."/>
        </authorList>
    </citation>
    <scope>NUCLEOTIDE SEQUENCE [LARGE SCALE GENOMIC DNA]</scope>
    <source>
        <strain evidence="2 3">CGMCC 4.7206</strain>
    </source>
</reference>
<gene>
    <name evidence="2" type="ORF">GCM10011581_45900</name>
</gene>
<feature type="region of interest" description="Disordered" evidence="1">
    <location>
        <begin position="329"/>
        <end position="369"/>
    </location>
</feature>
<comment type="caution">
    <text evidence="2">The sequence shown here is derived from an EMBL/GenBank/DDBJ whole genome shotgun (WGS) entry which is preliminary data.</text>
</comment>
<feature type="compositionally biased region" description="Basic and acidic residues" evidence="1">
    <location>
        <begin position="349"/>
        <end position="369"/>
    </location>
</feature>
<evidence type="ECO:0000313" key="2">
    <source>
        <dbReference type="EMBL" id="GGJ03658.1"/>
    </source>
</evidence>
<dbReference type="AlphaFoldDB" id="A0A917K797"/>
<evidence type="ECO:0000256" key="1">
    <source>
        <dbReference type="SAM" id="MobiDB-lite"/>
    </source>
</evidence>
<feature type="region of interest" description="Disordered" evidence="1">
    <location>
        <begin position="1"/>
        <end position="32"/>
    </location>
</feature>
<evidence type="ECO:0000313" key="3">
    <source>
        <dbReference type="Proteomes" id="UP000597989"/>
    </source>
</evidence>
<proteinExistence type="predicted"/>
<sequence>MPTLRREDGTPHGGTEMNSLLSAEMERPQGEWQQQEWERRYREVMGDQDWSSEWEREWEERQHRQWEEWEHQHWEEWERRYREERERRHPRGLRAAMRMVPIGRQHREERERRSWEEWERRYRVEMERRRLAEMERRRLAPPAYGEFGSRPPSYEVDQFRVTYPALWEVNGRFYGMPGHTQNCGQSLVAAARMIEVDPDGVGGHILDIAGARAESGGAVTVRWLGRALGARPVRASFDAVMAHLRDQPVGAWGALILQDQPGIAHAVLVHKRRNPRTGAVEVTFPDPQQGVLVDASRHSVVGFLPLPRTGMAPLEGPELAADLLVGMPAGNGQGRTHPRRTGPRAVPTLRREESYRESRQGTEINRDEPPSYEVDQFLASYPALWWVNGPVYGQPGHVRNCGQSLVAAARVIETDPGLVGGRTVQAQAESGDVVTVGWLGEALGARPVRASFDAVMAHLRDQPVGAWGAVILQDRPGIAHAVLVHKRRNPRTGAVEVTFPDPQQAVLVDASVRDVVGFVPLPRTGMAPLEGPELAADLLVGCPQVVTRRG</sequence>
<name>A0A917K797_9PSEU</name>
<protein>
    <submittedName>
        <fullName evidence="2">Uncharacterized protein</fullName>
    </submittedName>
</protein>
<dbReference type="Proteomes" id="UP000597989">
    <property type="component" value="Unassembled WGS sequence"/>
</dbReference>
<accession>A0A917K797</accession>
<organism evidence="2 3">
    <name type="scientific">Saccharopolyspora thermophila</name>
    <dbReference type="NCBI Taxonomy" id="89367"/>
    <lineage>
        <taxon>Bacteria</taxon>
        <taxon>Bacillati</taxon>
        <taxon>Actinomycetota</taxon>
        <taxon>Actinomycetes</taxon>
        <taxon>Pseudonocardiales</taxon>
        <taxon>Pseudonocardiaceae</taxon>
        <taxon>Saccharopolyspora</taxon>
    </lineage>
</organism>